<dbReference type="Pfam" id="PF04844">
    <property type="entry name" value="Ovate"/>
    <property type="match status" value="1"/>
</dbReference>
<sequence length="376" mass="43122">MRNNKFKLSDMIPNAWFYKLKEIGKPKNQTSTTTSKNRKHSSSLPSKTTSISSKPNQPNQNQYIPRKSYYFTRNLNQNNNIKLSSSSPSKNRTRKTTTTTSTTSKSKTCSSPKRVTSSVSADCSCRTTLESVWTKSETLSSSPLNSLYESESVDTEFRTDRVLLPNETSFDEMVSFSISSCPCNNNNINNNIDIVIDVDKNSLPRKDDKLEDYNSYKLQLPPIITKPKIKKEHKPEQQQQQQPKNMNKNRNKIGSVNSPGMKLRIKSPKIATKKLQIYHNRKSASSTTTTTTSGYHRRRSFSGSVAIVKSSFNPQKDFRESMVEMIVENNIRESKDLEDLLACYLSLNSDEYHQLIIKVFKQIWFDLTENRVQKYN</sequence>
<evidence type="ECO:0000256" key="3">
    <source>
        <dbReference type="ARBA" id="ARBA00023015"/>
    </source>
</evidence>
<feature type="compositionally biased region" description="Low complexity" evidence="7">
    <location>
        <begin position="84"/>
        <end position="111"/>
    </location>
</feature>
<keyword evidence="5 6" id="KW-0539">Nucleus</keyword>
<evidence type="ECO:0000313" key="9">
    <source>
        <dbReference type="EMBL" id="CAI8600659.1"/>
    </source>
</evidence>
<dbReference type="GO" id="GO:0005634">
    <property type="term" value="C:nucleus"/>
    <property type="evidence" value="ECO:0007669"/>
    <property type="project" value="UniProtKB-SubCell"/>
</dbReference>
<keyword evidence="10" id="KW-1185">Reference proteome</keyword>
<dbReference type="AlphaFoldDB" id="A0AAV0ZQY3"/>
<dbReference type="NCBIfam" id="TIGR01568">
    <property type="entry name" value="A_thal_3678"/>
    <property type="match status" value="1"/>
</dbReference>
<feature type="domain" description="OVATE" evidence="8">
    <location>
        <begin position="307"/>
        <end position="366"/>
    </location>
</feature>
<dbReference type="GO" id="GO:0045892">
    <property type="term" value="P:negative regulation of DNA-templated transcription"/>
    <property type="evidence" value="ECO:0007669"/>
    <property type="project" value="UniProtKB-UniRule"/>
</dbReference>
<feature type="region of interest" description="Disordered" evidence="7">
    <location>
        <begin position="27"/>
        <end position="63"/>
    </location>
</feature>
<evidence type="ECO:0000256" key="2">
    <source>
        <dbReference type="ARBA" id="ARBA00022491"/>
    </source>
</evidence>
<feature type="compositionally biased region" description="Low complexity" evidence="7">
    <location>
        <begin position="42"/>
        <end position="55"/>
    </location>
</feature>
<proteinExistence type="predicted"/>
<feature type="region of interest" description="Disordered" evidence="7">
    <location>
        <begin position="79"/>
        <end position="111"/>
    </location>
</feature>
<keyword evidence="4 6" id="KW-0804">Transcription</keyword>
<dbReference type="Proteomes" id="UP001157006">
    <property type="component" value="Chromosome 2"/>
</dbReference>
<feature type="compositionally biased region" description="Polar residues" evidence="7">
    <location>
        <begin position="245"/>
        <end position="258"/>
    </location>
</feature>
<name>A0AAV0ZQY3_VICFA</name>
<reference evidence="9 10" key="1">
    <citation type="submission" date="2023-01" db="EMBL/GenBank/DDBJ databases">
        <authorList>
            <person name="Kreplak J."/>
        </authorList>
    </citation>
    <scope>NUCLEOTIDE SEQUENCE [LARGE SCALE GENOMIC DNA]</scope>
</reference>
<evidence type="ECO:0000256" key="4">
    <source>
        <dbReference type="ARBA" id="ARBA00023163"/>
    </source>
</evidence>
<accession>A0AAV0ZQY3</accession>
<dbReference type="InterPro" id="IPR025830">
    <property type="entry name" value="DNA_bnd_dom_ovate"/>
</dbReference>
<dbReference type="InterPro" id="IPR038933">
    <property type="entry name" value="Ovate"/>
</dbReference>
<protein>
    <recommendedName>
        <fullName evidence="6">Transcription repressor</fullName>
    </recommendedName>
    <alternativeName>
        <fullName evidence="6">Ovate family protein</fullName>
    </alternativeName>
</protein>
<dbReference type="GO" id="GO:0003677">
    <property type="term" value="F:DNA binding"/>
    <property type="evidence" value="ECO:0007669"/>
    <property type="project" value="InterPro"/>
</dbReference>
<comment type="subcellular location">
    <subcellularLocation>
        <location evidence="1 6">Nucleus</location>
    </subcellularLocation>
</comment>
<dbReference type="EMBL" id="OX451737">
    <property type="protein sequence ID" value="CAI8600659.1"/>
    <property type="molecule type" value="Genomic_DNA"/>
</dbReference>
<evidence type="ECO:0000256" key="7">
    <source>
        <dbReference type="SAM" id="MobiDB-lite"/>
    </source>
</evidence>
<dbReference type="InterPro" id="IPR006458">
    <property type="entry name" value="Ovate_C"/>
</dbReference>
<feature type="region of interest" description="Disordered" evidence="7">
    <location>
        <begin position="224"/>
        <end position="261"/>
    </location>
</feature>
<evidence type="ECO:0000256" key="5">
    <source>
        <dbReference type="ARBA" id="ARBA00023242"/>
    </source>
</evidence>
<evidence type="ECO:0000256" key="1">
    <source>
        <dbReference type="ARBA" id="ARBA00004123"/>
    </source>
</evidence>
<dbReference type="Pfam" id="PF13724">
    <property type="entry name" value="DNA_binding_2"/>
    <property type="match status" value="1"/>
</dbReference>
<organism evidence="9 10">
    <name type="scientific">Vicia faba</name>
    <name type="common">Broad bean</name>
    <name type="synonym">Faba vulgaris</name>
    <dbReference type="NCBI Taxonomy" id="3906"/>
    <lineage>
        <taxon>Eukaryota</taxon>
        <taxon>Viridiplantae</taxon>
        <taxon>Streptophyta</taxon>
        <taxon>Embryophyta</taxon>
        <taxon>Tracheophyta</taxon>
        <taxon>Spermatophyta</taxon>
        <taxon>Magnoliopsida</taxon>
        <taxon>eudicotyledons</taxon>
        <taxon>Gunneridae</taxon>
        <taxon>Pentapetalae</taxon>
        <taxon>rosids</taxon>
        <taxon>fabids</taxon>
        <taxon>Fabales</taxon>
        <taxon>Fabaceae</taxon>
        <taxon>Papilionoideae</taxon>
        <taxon>50 kb inversion clade</taxon>
        <taxon>NPAAA clade</taxon>
        <taxon>Hologalegina</taxon>
        <taxon>IRL clade</taxon>
        <taxon>Fabeae</taxon>
        <taxon>Vicia</taxon>
    </lineage>
</organism>
<evidence type="ECO:0000256" key="6">
    <source>
        <dbReference type="RuleBase" id="RU367028"/>
    </source>
</evidence>
<keyword evidence="3 6" id="KW-0805">Transcription regulation</keyword>
<evidence type="ECO:0000313" key="10">
    <source>
        <dbReference type="Proteomes" id="UP001157006"/>
    </source>
</evidence>
<dbReference type="PANTHER" id="PTHR33057:SF151">
    <property type="entry name" value="TRANSCRIPTION REPRESSOR OFP1"/>
    <property type="match status" value="1"/>
</dbReference>
<evidence type="ECO:0000259" key="8">
    <source>
        <dbReference type="PROSITE" id="PS51754"/>
    </source>
</evidence>
<dbReference type="PROSITE" id="PS51754">
    <property type="entry name" value="OVATE"/>
    <property type="match status" value="1"/>
</dbReference>
<keyword evidence="2 6" id="KW-0678">Repressor</keyword>
<gene>
    <name evidence="9" type="ORF">VFH_II234560</name>
</gene>
<dbReference type="PANTHER" id="PTHR33057">
    <property type="entry name" value="TRANSCRIPTION REPRESSOR OFP7-RELATED"/>
    <property type="match status" value="1"/>
</dbReference>
<comment type="function">
    <text evidence="6">Transcriptional repressor that regulates multiple aspects of plant growth and development.</text>
</comment>